<proteinExistence type="predicted"/>
<dbReference type="InterPro" id="IPR036397">
    <property type="entry name" value="RNaseH_sf"/>
</dbReference>
<dbReference type="CDD" id="cd06222">
    <property type="entry name" value="RNase_H_like"/>
    <property type="match status" value="1"/>
</dbReference>
<sequence length="563" mass="64565">MTNLSHGRRLALIKSVLQATPLHLLQMMSPPKSVLLAIERIFNGFFWGSYNGRKHIHWTSWAKVCFPMTEGGLGFGDWLITALHPTLVPYNRNHSPVWYRLCRIRDVAEPFIFWVLGNGEVYFWHDNWFGEKILAQLVHRESYTMEPVRYYWHEGEWNVPKIFRTVSTHIAQVICQIPIAAGEDDKIMWTRSSDGVFSTRAAWEAIRVVSPRRQLLADIWHCSLRPTMSVFLWRLFQNRIPVDARLKQKGFSFPSKCQCCEAEESIPHLFVESPAVQGVWQHFAYFFGLQLCDTGDLIHLVHFWRYSTPFHSDLHIRTLVPFLILWFTWTQWNAAKYDGMQFSTNTIIFEVQRHLRTLYAARVMTSTQWKGDLHRAMAMGFIFRPTMPRALRVVRWATPSPAWFKLNSDGSSLGNPGPAGVGGIIRDAEGQVRLAYQVALGTTTSVIAELTVVWHGLEIAMANGLAPIEIEVDATTVIQLLQSRASGRWEIHHLIMRITQIQHVLGSVVRHIFREANGAADYLAKEAASLQITRELHPGDITGVLRGIIRLDRLGIPHLRHGR</sequence>
<reference evidence="2" key="2">
    <citation type="journal article" date="2024" name="Plant">
        <title>Genomic evolution and insights into agronomic trait innovations of Sesamum species.</title>
        <authorList>
            <person name="Miao H."/>
            <person name="Wang L."/>
            <person name="Qu L."/>
            <person name="Liu H."/>
            <person name="Sun Y."/>
            <person name="Le M."/>
            <person name="Wang Q."/>
            <person name="Wei S."/>
            <person name="Zheng Y."/>
            <person name="Lin W."/>
            <person name="Duan Y."/>
            <person name="Cao H."/>
            <person name="Xiong S."/>
            <person name="Wang X."/>
            <person name="Wei L."/>
            <person name="Li C."/>
            <person name="Ma Q."/>
            <person name="Ju M."/>
            <person name="Zhao R."/>
            <person name="Li G."/>
            <person name="Mu C."/>
            <person name="Tian Q."/>
            <person name="Mei H."/>
            <person name="Zhang T."/>
            <person name="Gao T."/>
            <person name="Zhang H."/>
        </authorList>
    </citation>
    <scope>NUCLEOTIDE SEQUENCE</scope>
    <source>
        <strain evidence="2">G02</strain>
    </source>
</reference>
<dbReference type="GO" id="GO:0004523">
    <property type="term" value="F:RNA-DNA hybrid ribonuclease activity"/>
    <property type="evidence" value="ECO:0007669"/>
    <property type="project" value="InterPro"/>
</dbReference>
<reference evidence="2" key="1">
    <citation type="submission" date="2020-06" db="EMBL/GenBank/DDBJ databases">
        <authorList>
            <person name="Li T."/>
            <person name="Hu X."/>
            <person name="Zhang T."/>
            <person name="Song X."/>
            <person name="Zhang H."/>
            <person name="Dai N."/>
            <person name="Sheng W."/>
            <person name="Hou X."/>
            <person name="Wei L."/>
        </authorList>
    </citation>
    <scope>NUCLEOTIDE SEQUENCE</scope>
    <source>
        <strain evidence="2">G02</strain>
        <tissue evidence="2">Leaf</tissue>
    </source>
</reference>
<dbReference type="PANTHER" id="PTHR47723">
    <property type="entry name" value="OS05G0353850 PROTEIN"/>
    <property type="match status" value="1"/>
</dbReference>
<dbReference type="GO" id="GO:0003676">
    <property type="term" value="F:nucleic acid binding"/>
    <property type="evidence" value="ECO:0007669"/>
    <property type="project" value="InterPro"/>
</dbReference>
<dbReference type="InterPro" id="IPR053151">
    <property type="entry name" value="RNase_H-like"/>
</dbReference>
<dbReference type="InterPro" id="IPR012337">
    <property type="entry name" value="RNaseH-like_sf"/>
</dbReference>
<dbReference type="InterPro" id="IPR026960">
    <property type="entry name" value="RVT-Znf"/>
</dbReference>
<feature type="domain" description="RNase H type-1" evidence="1">
    <location>
        <begin position="400"/>
        <end position="529"/>
    </location>
</feature>
<dbReference type="SUPFAM" id="SSF53098">
    <property type="entry name" value="Ribonuclease H-like"/>
    <property type="match status" value="1"/>
</dbReference>
<evidence type="ECO:0000313" key="2">
    <source>
        <dbReference type="EMBL" id="KAL0409223.1"/>
    </source>
</evidence>
<dbReference type="EMBL" id="JACGWJ010000007">
    <property type="protein sequence ID" value="KAL0409223.1"/>
    <property type="molecule type" value="Genomic_DNA"/>
</dbReference>
<gene>
    <name evidence="2" type="ORF">Sradi_1856700</name>
</gene>
<dbReference type="AlphaFoldDB" id="A0AAW2TXJ4"/>
<accession>A0AAW2TXJ4</accession>
<dbReference type="InterPro" id="IPR002156">
    <property type="entry name" value="RNaseH_domain"/>
</dbReference>
<dbReference type="Pfam" id="PF13966">
    <property type="entry name" value="zf-RVT"/>
    <property type="match status" value="1"/>
</dbReference>
<name>A0AAW2TXJ4_SESRA</name>
<dbReference type="InterPro" id="IPR044730">
    <property type="entry name" value="RNase_H-like_dom_plant"/>
</dbReference>
<organism evidence="2">
    <name type="scientific">Sesamum radiatum</name>
    <name type="common">Black benniseed</name>
    <dbReference type="NCBI Taxonomy" id="300843"/>
    <lineage>
        <taxon>Eukaryota</taxon>
        <taxon>Viridiplantae</taxon>
        <taxon>Streptophyta</taxon>
        <taxon>Embryophyta</taxon>
        <taxon>Tracheophyta</taxon>
        <taxon>Spermatophyta</taxon>
        <taxon>Magnoliopsida</taxon>
        <taxon>eudicotyledons</taxon>
        <taxon>Gunneridae</taxon>
        <taxon>Pentapetalae</taxon>
        <taxon>asterids</taxon>
        <taxon>lamiids</taxon>
        <taxon>Lamiales</taxon>
        <taxon>Pedaliaceae</taxon>
        <taxon>Sesamum</taxon>
    </lineage>
</organism>
<dbReference type="PANTHER" id="PTHR47723:SF19">
    <property type="entry name" value="POLYNUCLEOTIDYL TRANSFERASE, RIBONUCLEASE H-LIKE SUPERFAMILY PROTEIN"/>
    <property type="match status" value="1"/>
</dbReference>
<dbReference type="PROSITE" id="PS50879">
    <property type="entry name" value="RNASE_H_1"/>
    <property type="match status" value="1"/>
</dbReference>
<dbReference type="Pfam" id="PF13456">
    <property type="entry name" value="RVT_3"/>
    <property type="match status" value="1"/>
</dbReference>
<dbReference type="Gene3D" id="3.30.420.10">
    <property type="entry name" value="Ribonuclease H-like superfamily/Ribonuclease H"/>
    <property type="match status" value="1"/>
</dbReference>
<evidence type="ECO:0000259" key="1">
    <source>
        <dbReference type="PROSITE" id="PS50879"/>
    </source>
</evidence>
<comment type="caution">
    <text evidence="2">The sequence shown here is derived from an EMBL/GenBank/DDBJ whole genome shotgun (WGS) entry which is preliminary data.</text>
</comment>
<protein>
    <recommendedName>
        <fullName evidence="1">RNase H type-1 domain-containing protein</fullName>
    </recommendedName>
</protein>